<gene>
    <name evidence="1" type="ORF">SAMN00768000_0850</name>
</gene>
<dbReference type="Proteomes" id="UP000192660">
    <property type="component" value="Unassembled WGS sequence"/>
</dbReference>
<reference evidence="2" key="1">
    <citation type="submission" date="2017-04" db="EMBL/GenBank/DDBJ databases">
        <authorList>
            <person name="Varghese N."/>
            <person name="Submissions S."/>
        </authorList>
    </citation>
    <scope>NUCLEOTIDE SEQUENCE [LARGE SCALE GENOMIC DNA]</scope>
    <source>
        <strain evidence="2">DSM 9293</strain>
    </source>
</reference>
<dbReference type="EMBL" id="FWWY01000001">
    <property type="protein sequence ID" value="SMC02986.1"/>
    <property type="molecule type" value="Genomic_DNA"/>
</dbReference>
<name>A0A1W1W9M5_SULTA</name>
<protein>
    <submittedName>
        <fullName evidence="1">Uncharacterized protein</fullName>
    </submittedName>
</protein>
<evidence type="ECO:0000313" key="2">
    <source>
        <dbReference type="Proteomes" id="UP000192660"/>
    </source>
</evidence>
<organism evidence="1 2">
    <name type="scientific">Sulfobacillus thermosulfidooxidans (strain DSM 9293 / VKM B-1269 / AT-1)</name>
    <dbReference type="NCBI Taxonomy" id="929705"/>
    <lineage>
        <taxon>Bacteria</taxon>
        <taxon>Bacillati</taxon>
        <taxon>Bacillota</taxon>
        <taxon>Clostridia</taxon>
        <taxon>Eubacteriales</taxon>
        <taxon>Clostridiales Family XVII. Incertae Sedis</taxon>
        <taxon>Sulfobacillus</taxon>
    </lineage>
</organism>
<keyword evidence="2" id="KW-1185">Reference proteome</keyword>
<dbReference type="OrthoDB" id="2084283at2"/>
<proteinExistence type="predicted"/>
<sequence>MSRYWFWYKFWRTWMWLFFIALSVFLLLGLIMGAYLFLMQRNHWQPCDNALKIPQDFRNQLDHFAESQGGQFVGCEVYWVENEPERKRQRRRGNYRFGIRVNNRTMWSYWSLLPSGSFRPESPKAYAIWRYSRP</sequence>
<dbReference type="RefSeq" id="WP_084660899.1">
    <property type="nucleotide sequence ID" value="NZ_FWWY01000001.1"/>
</dbReference>
<accession>A0A1W1W9M5</accession>
<evidence type="ECO:0000313" key="1">
    <source>
        <dbReference type="EMBL" id="SMC02986.1"/>
    </source>
</evidence>
<dbReference type="AlphaFoldDB" id="A0A1W1W9M5"/>